<evidence type="ECO:0000313" key="2">
    <source>
        <dbReference type="Proteomes" id="UP000830552"/>
    </source>
</evidence>
<evidence type="ECO:0000313" key="1">
    <source>
        <dbReference type="EMBL" id="UPQ75366.1"/>
    </source>
</evidence>
<dbReference type="EMBL" id="CP096203">
    <property type="protein sequence ID" value="UPQ75366.1"/>
    <property type="molecule type" value="Genomic_DNA"/>
</dbReference>
<proteinExistence type="predicted"/>
<organism evidence="1 2">
    <name type="scientific">Chryseobacterium nepalense</name>
    <dbReference type="NCBI Taxonomy" id="1854498"/>
    <lineage>
        <taxon>Bacteria</taxon>
        <taxon>Pseudomonadati</taxon>
        <taxon>Bacteroidota</taxon>
        <taxon>Flavobacteriia</taxon>
        <taxon>Flavobacteriales</taxon>
        <taxon>Weeksellaceae</taxon>
        <taxon>Chryseobacterium group</taxon>
        <taxon>Chryseobacterium</taxon>
    </lineage>
</organism>
<evidence type="ECO:0008006" key="3">
    <source>
        <dbReference type="Google" id="ProtNLM"/>
    </source>
</evidence>
<sequence length="188" mass="21961">MKNIILILFLSMISCSEGKKEQVSACNISLTTENISKIDYNENLNVDIFINKGNRLIFSYYNSSDKNIYLIPPKLIFEILEEKRVDTDKNVIIKPYIKQIVIDKIYTSFIDNSKKKRIIDVDSTMQRNYISKIVELAPKEIYMKEFELNCNKSDSGRYKILFFEKGSVDDSKIIKIKYPENMIVSIIK</sequence>
<accession>A0ABY4K3J6</accession>
<reference evidence="1" key="1">
    <citation type="submission" date="2022-04" db="EMBL/GenBank/DDBJ databases">
        <title>Evolutionary, genomic, and biogeographic characterization of Chryseobacterium nepalense represented by a plastic-degrading bacterium AC3.</title>
        <authorList>
            <person name="Yin Z."/>
            <person name="Liu X."/>
            <person name="Wang D."/>
            <person name="Xie Z."/>
        </authorList>
    </citation>
    <scope>NUCLEOTIDE SEQUENCE</scope>
    <source>
        <strain evidence="1">AC3</strain>
    </source>
</reference>
<gene>
    <name evidence="1" type="ORF">M0D58_15120</name>
</gene>
<name>A0ABY4K3J6_9FLAO</name>
<dbReference type="RefSeq" id="WP_248391226.1">
    <property type="nucleotide sequence ID" value="NZ_CP096203.1"/>
</dbReference>
<dbReference type="PROSITE" id="PS51257">
    <property type="entry name" value="PROKAR_LIPOPROTEIN"/>
    <property type="match status" value="1"/>
</dbReference>
<protein>
    <recommendedName>
        <fullName evidence="3">Lipoprotein</fullName>
    </recommendedName>
</protein>
<keyword evidence="2" id="KW-1185">Reference proteome</keyword>
<dbReference type="Proteomes" id="UP000830552">
    <property type="component" value="Chromosome"/>
</dbReference>